<feature type="non-terminal residue" evidence="2">
    <location>
        <position position="1"/>
    </location>
</feature>
<evidence type="ECO:0000256" key="1">
    <source>
        <dbReference type="SAM" id="Phobius"/>
    </source>
</evidence>
<organism evidence="2 3">
    <name type="scientific">Tilletia caries</name>
    <name type="common">wheat bunt fungus</name>
    <dbReference type="NCBI Taxonomy" id="13290"/>
    <lineage>
        <taxon>Eukaryota</taxon>
        <taxon>Fungi</taxon>
        <taxon>Dikarya</taxon>
        <taxon>Basidiomycota</taxon>
        <taxon>Ustilaginomycotina</taxon>
        <taxon>Exobasidiomycetes</taxon>
        <taxon>Tilletiales</taxon>
        <taxon>Tilletiaceae</taxon>
        <taxon>Tilletia</taxon>
    </lineage>
</organism>
<dbReference type="AlphaFoldDB" id="A0A8T8SEP9"/>
<name>A0A8T8SEP9_9BASI</name>
<dbReference type="Gene3D" id="1.20.1640.10">
    <property type="entry name" value="Multidrug efflux transporter AcrB transmembrane domain"/>
    <property type="match status" value="1"/>
</dbReference>
<dbReference type="InterPro" id="IPR001036">
    <property type="entry name" value="Acrflvin-R"/>
</dbReference>
<dbReference type="PANTHER" id="PTHR32063:SF24">
    <property type="entry name" value="CATION EFFLUX SYSTEM (ACRB_ACRD_ACRF FAMILY)"/>
    <property type="match status" value="1"/>
</dbReference>
<dbReference type="SUPFAM" id="SSF82866">
    <property type="entry name" value="Multidrug efflux transporter AcrB transmembrane domain"/>
    <property type="match status" value="1"/>
</dbReference>
<accession>A0A8T8SEP9</accession>
<protein>
    <recommendedName>
        <fullName evidence="4">HupE/UreJ family protein</fullName>
    </recommendedName>
</protein>
<reference evidence="2" key="1">
    <citation type="submission" date="2016-04" db="EMBL/GenBank/DDBJ databases">
        <authorList>
            <person name="Nguyen H.D."/>
            <person name="Kesanakurti P."/>
            <person name="Cullis J."/>
            <person name="Levesque C.A."/>
            <person name="Hambleton S."/>
        </authorList>
    </citation>
    <scope>NUCLEOTIDE SEQUENCE</scope>
    <source>
        <strain evidence="2">DAOMC 238032</strain>
    </source>
</reference>
<dbReference type="PANTHER" id="PTHR32063">
    <property type="match status" value="1"/>
</dbReference>
<dbReference type="Proteomes" id="UP000077671">
    <property type="component" value="Unassembled WGS sequence"/>
</dbReference>
<feature type="transmembrane region" description="Helical" evidence="1">
    <location>
        <begin position="240"/>
        <end position="258"/>
    </location>
</feature>
<comment type="caution">
    <text evidence="2">The sequence shown here is derived from an EMBL/GenBank/DDBJ whole genome shotgun (WGS) entry which is preliminary data.</text>
</comment>
<feature type="transmembrane region" description="Helical" evidence="1">
    <location>
        <begin position="42"/>
        <end position="64"/>
    </location>
</feature>
<gene>
    <name evidence="2" type="ORF">A4X03_0g8946</name>
</gene>
<keyword evidence="1" id="KW-0472">Membrane</keyword>
<evidence type="ECO:0000313" key="3">
    <source>
        <dbReference type="Proteomes" id="UP000077671"/>
    </source>
</evidence>
<feature type="transmembrane region" description="Helical" evidence="1">
    <location>
        <begin position="270"/>
        <end position="295"/>
    </location>
</feature>
<reference evidence="2" key="2">
    <citation type="journal article" date="2019" name="IMA Fungus">
        <title>Genome sequencing and comparison of five Tilletia species to identify candidate genes for the detection of regulated species infecting wheat.</title>
        <authorList>
            <person name="Nguyen H.D.T."/>
            <person name="Sultana T."/>
            <person name="Kesanakurti P."/>
            <person name="Hambleton S."/>
        </authorList>
    </citation>
    <scope>NUCLEOTIDE SEQUENCE</scope>
    <source>
        <strain evidence="2">DAOMC 238032</strain>
    </source>
</reference>
<dbReference type="InterPro" id="IPR032809">
    <property type="entry name" value="Put_HupE_UreJ"/>
</dbReference>
<keyword evidence="1" id="KW-0812">Transmembrane</keyword>
<sequence length="331" mass="35793">ALSGVAVLNGVVMLSFIKQLREEGRSLEDAIREGALTRLRPVLMTALVASLGFVPMALNVGIGSEVQRPLASVVIGGIVSSTILTLVVLPALYGLIHAKKTTLRRWIIFSFLALAMLLLVSVDAYAHNVAEGDKGYIQESSGVLFFPFLYLGAKHMVTGYDHLLFLFGVIFFLYRMKDVGIYVTLFAIGHSTTLLFGVLTGISANAYLIDAIIGLSVVYKALDNLGAYQRWFGVQPNTKAATLVFGFFHGFGLATKIIEFEISQDGLIPNLIAFNIGVEIGQLLALGAILIVMGYWRRTASFMRHAFAANTLLMTAGFVLVGYQLAGFAAS</sequence>
<dbReference type="GO" id="GO:0042910">
    <property type="term" value="F:xenobiotic transmembrane transporter activity"/>
    <property type="evidence" value="ECO:0007669"/>
    <property type="project" value="TreeGrafter"/>
</dbReference>
<evidence type="ECO:0000313" key="2">
    <source>
        <dbReference type="EMBL" id="KAE8238117.1"/>
    </source>
</evidence>
<feature type="transmembrane region" description="Helical" evidence="1">
    <location>
        <begin position="106"/>
        <end position="124"/>
    </location>
</feature>
<keyword evidence="1" id="KW-1133">Transmembrane helix</keyword>
<evidence type="ECO:0008006" key="4">
    <source>
        <dbReference type="Google" id="ProtNLM"/>
    </source>
</evidence>
<dbReference type="GO" id="GO:0005886">
    <property type="term" value="C:plasma membrane"/>
    <property type="evidence" value="ECO:0007669"/>
    <property type="project" value="TreeGrafter"/>
</dbReference>
<feature type="transmembrane region" description="Helical" evidence="1">
    <location>
        <begin position="194"/>
        <end position="219"/>
    </location>
</feature>
<dbReference type="Pfam" id="PF13795">
    <property type="entry name" value="HupE_UreJ_2"/>
    <property type="match status" value="1"/>
</dbReference>
<dbReference type="EMBL" id="LWDD02003093">
    <property type="protein sequence ID" value="KAE8238117.1"/>
    <property type="molecule type" value="Genomic_DNA"/>
</dbReference>
<proteinExistence type="predicted"/>
<feature type="transmembrane region" description="Helical" evidence="1">
    <location>
        <begin position="70"/>
        <end position="94"/>
    </location>
</feature>
<dbReference type="Pfam" id="PF00873">
    <property type="entry name" value="ACR_tran"/>
    <property type="match status" value="1"/>
</dbReference>
<feature type="transmembrane region" description="Helical" evidence="1">
    <location>
        <begin position="307"/>
        <end position="326"/>
    </location>
</feature>